<keyword evidence="1" id="KW-0812">Transmembrane</keyword>
<evidence type="ECO:0000313" key="3">
    <source>
        <dbReference type="Proteomes" id="UP001146120"/>
    </source>
</evidence>
<proteinExistence type="predicted"/>
<keyword evidence="1" id="KW-1133">Transmembrane helix</keyword>
<dbReference type="Proteomes" id="UP001146120">
    <property type="component" value="Unassembled WGS sequence"/>
</dbReference>
<keyword evidence="1" id="KW-0472">Membrane</keyword>
<evidence type="ECO:0000256" key="1">
    <source>
        <dbReference type="SAM" id="Phobius"/>
    </source>
</evidence>
<organism evidence="2 3">
    <name type="scientific">Lagenidium giganteum</name>
    <dbReference type="NCBI Taxonomy" id="4803"/>
    <lineage>
        <taxon>Eukaryota</taxon>
        <taxon>Sar</taxon>
        <taxon>Stramenopiles</taxon>
        <taxon>Oomycota</taxon>
        <taxon>Peronosporomycetes</taxon>
        <taxon>Pythiales</taxon>
        <taxon>Pythiaceae</taxon>
    </lineage>
</organism>
<feature type="non-terminal residue" evidence="2">
    <location>
        <position position="1"/>
    </location>
</feature>
<name>A0AAV2YH33_9STRA</name>
<gene>
    <name evidence="2" type="ORF">N0F65_012143</name>
</gene>
<feature type="transmembrane region" description="Helical" evidence="1">
    <location>
        <begin position="123"/>
        <end position="144"/>
    </location>
</feature>
<evidence type="ECO:0000313" key="2">
    <source>
        <dbReference type="EMBL" id="DAZ94340.1"/>
    </source>
</evidence>
<dbReference type="AlphaFoldDB" id="A0AAV2YH33"/>
<keyword evidence="3" id="KW-1185">Reference proteome</keyword>
<dbReference type="EMBL" id="DAKRPA010000256">
    <property type="protein sequence ID" value="DAZ94340.1"/>
    <property type="molecule type" value="Genomic_DNA"/>
</dbReference>
<reference evidence="2" key="2">
    <citation type="journal article" date="2023" name="Microbiol Resour">
        <title>Decontamination and Annotation of the Draft Genome Sequence of the Oomycete Lagenidium giganteum ARSEF 373.</title>
        <authorList>
            <person name="Morgan W.R."/>
            <person name="Tartar A."/>
        </authorList>
    </citation>
    <scope>NUCLEOTIDE SEQUENCE</scope>
    <source>
        <strain evidence="2">ARSEF 373</strain>
    </source>
</reference>
<protein>
    <submittedName>
        <fullName evidence="2">Uncharacterized protein</fullName>
    </submittedName>
</protein>
<comment type="caution">
    <text evidence="2">The sequence shown here is derived from an EMBL/GenBank/DDBJ whole genome shotgun (WGS) entry which is preliminary data.</text>
</comment>
<feature type="transmembrane region" description="Helical" evidence="1">
    <location>
        <begin position="150"/>
        <end position="167"/>
    </location>
</feature>
<reference evidence="2" key="1">
    <citation type="submission" date="2022-11" db="EMBL/GenBank/DDBJ databases">
        <authorList>
            <person name="Morgan W.R."/>
            <person name="Tartar A."/>
        </authorList>
    </citation>
    <scope>NUCLEOTIDE SEQUENCE</scope>
    <source>
        <strain evidence="2">ARSEF 373</strain>
    </source>
</reference>
<sequence length="196" mass="22475">NGEREEKTKEAKLYCGVYDPGSVFSIEIKYNAKVEELQKNITSSTDLHIVPQRFHLVGAQPDKLILICESRGTTFIDGVVLHVMCWEKQNHAANSTISQKPSIELILDLRVEKKMRMMKTHRTYCFPTVLSAILIRTASCLLRTMFNKRFTSVCLLALVLCFVAIFLKGMCCCEVQRLKFGNWSIAWMKTMMMPLE</sequence>
<accession>A0AAV2YH33</accession>